<keyword evidence="5" id="KW-0573">Peptidoglycan synthesis</keyword>
<dbReference type="GO" id="GO:0016740">
    <property type="term" value="F:transferase activity"/>
    <property type="evidence" value="ECO:0007669"/>
    <property type="project" value="UniProtKB-KW"/>
</dbReference>
<keyword evidence="3" id="KW-0808">Transferase</keyword>
<accession>A0A2S3VQJ3</accession>
<name>A0A2S3VQJ3_9PSED</name>
<evidence type="ECO:0000313" key="9">
    <source>
        <dbReference type="Proteomes" id="UP000237440"/>
    </source>
</evidence>
<comment type="pathway">
    <text evidence="1">Cell wall biogenesis; peptidoglycan biosynthesis.</text>
</comment>
<comment type="caution">
    <text evidence="8">The sequence shown here is derived from an EMBL/GenBank/DDBJ whole genome shotgun (WGS) entry which is preliminary data.</text>
</comment>
<keyword evidence="6" id="KW-0961">Cell wall biogenesis/degradation</keyword>
<keyword evidence="9" id="KW-1185">Reference proteome</keyword>
<organism evidence="8 9">
    <name type="scientific">Pseudomonas laurylsulfativorans</name>
    <dbReference type="NCBI Taxonomy" id="1943631"/>
    <lineage>
        <taxon>Bacteria</taxon>
        <taxon>Pseudomonadati</taxon>
        <taxon>Pseudomonadota</taxon>
        <taxon>Gammaproteobacteria</taxon>
        <taxon>Pseudomonadales</taxon>
        <taxon>Pseudomonadaceae</taxon>
        <taxon>Pseudomonas</taxon>
    </lineage>
</organism>
<dbReference type="InterPro" id="IPR032676">
    <property type="entry name" value="YkuD_2"/>
</dbReference>
<dbReference type="GO" id="GO:0071555">
    <property type="term" value="P:cell wall organization"/>
    <property type="evidence" value="ECO:0007669"/>
    <property type="project" value="UniProtKB-KW"/>
</dbReference>
<dbReference type="GO" id="GO:0004180">
    <property type="term" value="F:carboxypeptidase activity"/>
    <property type="evidence" value="ECO:0007669"/>
    <property type="project" value="UniProtKB-ARBA"/>
</dbReference>
<sequence length="242" mass="26291">MALNRLGLLFAILLTCLSVPSAYADSLENALVKAAPGADAKVIALAVRATQCSRAQGIAPAQRLAVIDYSLPSTEQRLWVFDLKQRKLLFHELVAHGRNSGENMATLFSNQNESHATSLGLFRTQESYRGQNGYSLRMEGLEPGFNDNAYDRAIVIHGAPYVSPVLARANGRIGRSLGCPAVRPAIAHRLIDSMKDGQLLFSYYPDQRWLKSSSYINCGGGTVASMEKSTSSQKATSNLSKL</sequence>
<dbReference type="AlphaFoldDB" id="A0A2S3VQJ3"/>
<evidence type="ECO:0000256" key="2">
    <source>
        <dbReference type="ARBA" id="ARBA00005992"/>
    </source>
</evidence>
<evidence type="ECO:0008006" key="10">
    <source>
        <dbReference type="Google" id="ProtNLM"/>
    </source>
</evidence>
<evidence type="ECO:0000256" key="5">
    <source>
        <dbReference type="ARBA" id="ARBA00022984"/>
    </source>
</evidence>
<dbReference type="CDD" id="cd16913">
    <property type="entry name" value="YkuD_like"/>
    <property type="match status" value="1"/>
</dbReference>
<dbReference type="UniPathway" id="UPA00219"/>
<evidence type="ECO:0000256" key="1">
    <source>
        <dbReference type="ARBA" id="ARBA00004752"/>
    </source>
</evidence>
<dbReference type="GO" id="GO:0008360">
    <property type="term" value="P:regulation of cell shape"/>
    <property type="evidence" value="ECO:0007669"/>
    <property type="project" value="UniProtKB-KW"/>
</dbReference>
<dbReference type="EMBL" id="MUJK01000003">
    <property type="protein sequence ID" value="POF42230.1"/>
    <property type="molecule type" value="Genomic_DNA"/>
</dbReference>
<dbReference type="GO" id="GO:0009252">
    <property type="term" value="P:peptidoglycan biosynthetic process"/>
    <property type="evidence" value="ECO:0007669"/>
    <property type="project" value="UniProtKB-UniPathway"/>
</dbReference>
<evidence type="ECO:0000256" key="6">
    <source>
        <dbReference type="ARBA" id="ARBA00023316"/>
    </source>
</evidence>
<evidence type="ECO:0000256" key="7">
    <source>
        <dbReference type="SAM" id="SignalP"/>
    </source>
</evidence>
<dbReference type="OrthoDB" id="9815195at2"/>
<feature type="signal peptide" evidence="7">
    <location>
        <begin position="1"/>
        <end position="24"/>
    </location>
</feature>
<evidence type="ECO:0000256" key="4">
    <source>
        <dbReference type="ARBA" id="ARBA00022960"/>
    </source>
</evidence>
<proteinExistence type="inferred from homology"/>
<dbReference type="PANTHER" id="PTHR38477:SF1">
    <property type="entry name" value="MUREIN L,D-TRANSPEPTIDASE CATALYTIC DOMAIN FAMILY PROTEIN"/>
    <property type="match status" value="1"/>
</dbReference>
<evidence type="ECO:0000313" key="8">
    <source>
        <dbReference type="EMBL" id="POF42230.1"/>
    </source>
</evidence>
<dbReference type="Proteomes" id="UP000237440">
    <property type="component" value="Unassembled WGS sequence"/>
</dbReference>
<dbReference type="RefSeq" id="WP_103395047.1">
    <property type="nucleotide sequence ID" value="NZ_MUJK01000003.1"/>
</dbReference>
<keyword evidence="7" id="KW-0732">Signal</keyword>
<dbReference type="Gene3D" id="2.40.440.10">
    <property type="entry name" value="L,D-transpeptidase catalytic domain-like"/>
    <property type="match status" value="1"/>
</dbReference>
<comment type="similarity">
    <text evidence="2">Belongs to the YkuD family.</text>
</comment>
<dbReference type="Pfam" id="PF13645">
    <property type="entry name" value="YkuD_2"/>
    <property type="match status" value="1"/>
</dbReference>
<protein>
    <recommendedName>
        <fullName evidence="10">Murein L,D-transpeptidase catalytic domain family protein</fullName>
    </recommendedName>
</protein>
<feature type="chain" id="PRO_5015522680" description="Murein L,D-transpeptidase catalytic domain family protein" evidence="7">
    <location>
        <begin position="25"/>
        <end position="242"/>
    </location>
</feature>
<dbReference type="InterPro" id="IPR038063">
    <property type="entry name" value="Transpep_catalytic_dom"/>
</dbReference>
<reference evidence="9" key="1">
    <citation type="submission" date="2017-02" db="EMBL/GenBank/DDBJ databases">
        <authorList>
            <person name="Furmanczyk E.M."/>
        </authorList>
    </citation>
    <scope>NUCLEOTIDE SEQUENCE [LARGE SCALE GENOMIC DNA]</scope>
    <source>
        <strain evidence="9">AP3_22</strain>
    </source>
</reference>
<dbReference type="InterPro" id="IPR005490">
    <property type="entry name" value="LD_TPept_cat_dom"/>
</dbReference>
<keyword evidence="4" id="KW-0133">Cell shape</keyword>
<dbReference type="PANTHER" id="PTHR38477">
    <property type="entry name" value="HYPOTHETICAL EXPORTED PROTEIN"/>
    <property type="match status" value="1"/>
</dbReference>
<evidence type="ECO:0000256" key="3">
    <source>
        <dbReference type="ARBA" id="ARBA00022679"/>
    </source>
</evidence>
<gene>
    <name evidence="8" type="ORF">B0D71_12360</name>
</gene>